<comment type="caution">
    <text evidence="11">The sequence shown here is derived from an EMBL/GenBank/DDBJ whole genome shotgun (WGS) entry which is preliminary data.</text>
</comment>
<dbReference type="Proteomes" id="UP001165395">
    <property type="component" value="Unassembled WGS sequence"/>
</dbReference>
<dbReference type="InterPro" id="IPR051472">
    <property type="entry name" value="T3SS_Stator/FliH"/>
</dbReference>
<dbReference type="RefSeq" id="WP_227178129.1">
    <property type="nucleotide sequence ID" value="NZ_JAJBZT010000001.1"/>
</dbReference>
<proteinExistence type="inferred from homology"/>
<evidence type="ECO:0000256" key="5">
    <source>
        <dbReference type="ARBA" id="ARBA00022448"/>
    </source>
</evidence>
<keyword evidence="9" id="KW-1006">Bacterial flagellum protein export</keyword>
<comment type="subcellular location">
    <subcellularLocation>
        <location evidence="2">Cytoplasm</location>
    </subcellularLocation>
</comment>
<accession>A0ABS8D2K1</accession>
<dbReference type="InterPro" id="IPR000563">
    <property type="entry name" value="Flag_FliH"/>
</dbReference>
<keyword evidence="8" id="KW-0653">Protein transport</keyword>
<protein>
    <recommendedName>
        <fullName evidence="4">Flagellar assembly protein FliH</fullName>
    </recommendedName>
</protein>
<name>A0ABS8D2K1_9NEIS</name>
<evidence type="ECO:0000313" key="11">
    <source>
        <dbReference type="EMBL" id="MCB6182423.1"/>
    </source>
</evidence>
<dbReference type="InterPro" id="IPR018035">
    <property type="entry name" value="Flagellar_FliH/T3SS_HrpE"/>
</dbReference>
<evidence type="ECO:0000256" key="7">
    <source>
        <dbReference type="ARBA" id="ARBA00022795"/>
    </source>
</evidence>
<organism evidence="11 12">
    <name type="scientific">Leeia speluncae</name>
    <dbReference type="NCBI Taxonomy" id="2884804"/>
    <lineage>
        <taxon>Bacteria</taxon>
        <taxon>Pseudomonadati</taxon>
        <taxon>Pseudomonadota</taxon>
        <taxon>Betaproteobacteria</taxon>
        <taxon>Neisseriales</taxon>
        <taxon>Leeiaceae</taxon>
        <taxon>Leeia</taxon>
    </lineage>
</organism>
<comment type="function">
    <text evidence="1">Needed for flagellar regrowth and assembly.</text>
</comment>
<keyword evidence="5" id="KW-0813">Transport</keyword>
<dbReference type="EMBL" id="JAJBZT010000001">
    <property type="protein sequence ID" value="MCB6182423.1"/>
    <property type="molecule type" value="Genomic_DNA"/>
</dbReference>
<evidence type="ECO:0000256" key="6">
    <source>
        <dbReference type="ARBA" id="ARBA00022490"/>
    </source>
</evidence>
<evidence type="ECO:0000256" key="3">
    <source>
        <dbReference type="ARBA" id="ARBA00006602"/>
    </source>
</evidence>
<evidence type="ECO:0000259" key="10">
    <source>
        <dbReference type="Pfam" id="PF02108"/>
    </source>
</evidence>
<dbReference type="PRINTS" id="PR01003">
    <property type="entry name" value="FLGFLIH"/>
</dbReference>
<evidence type="ECO:0000313" key="12">
    <source>
        <dbReference type="Proteomes" id="UP001165395"/>
    </source>
</evidence>
<dbReference type="PANTHER" id="PTHR34982">
    <property type="entry name" value="YOP PROTEINS TRANSLOCATION PROTEIN L"/>
    <property type="match status" value="1"/>
</dbReference>
<comment type="similarity">
    <text evidence="3">Belongs to the FliH family.</text>
</comment>
<sequence>MSNRVIPAEMLTQYQRWEMSPIFEGVAPASPQPVVEVEELVAESIAPELVEDSSVDLSEELIEAQNYPTPEELESIHQAAFEDGYQAGLSQAQDEITVLKSQLESLIGQLDFQFSTMQIQLADDLVELSVRLAEQVLRQTLVDEPARLGPIVQEAISASPFLGTNPRILMHPDDVLLLQDRLNLTLPDGSKWQLIPDGQINRGDCRLLAAEGEVDLSLEIRWKRVLAALGR</sequence>
<keyword evidence="12" id="KW-1185">Reference proteome</keyword>
<evidence type="ECO:0000256" key="4">
    <source>
        <dbReference type="ARBA" id="ARBA00016507"/>
    </source>
</evidence>
<keyword evidence="7" id="KW-1005">Bacterial flagellum biogenesis</keyword>
<evidence type="ECO:0000256" key="1">
    <source>
        <dbReference type="ARBA" id="ARBA00003041"/>
    </source>
</evidence>
<reference evidence="11" key="1">
    <citation type="submission" date="2021-10" db="EMBL/GenBank/DDBJ databases">
        <title>The complete genome sequence of Leeia sp. TBRC 13508.</title>
        <authorList>
            <person name="Charoenyingcharoen P."/>
            <person name="Yukphan P."/>
        </authorList>
    </citation>
    <scope>NUCLEOTIDE SEQUENCE</scope>
    <source>
        <strain evidence="11">TBRC 13508</strain>
    </source>
</reference>
<feature type="domain" description="Flagellar assembly protein FliH/Type III secretion system HrpE" evidence="10">
    <location>
        <begin position="100"/>
        <end position="225"/>
    </location>
</feature>
<keyword evidence="6" id="KW-0963">Cytoplasm</keyword>
<dbReference type="Pfam" id="PF02108">
    <property type="entry name" value="FliH"/>
    <property type="match status" value="1"/>
</dbReference>
<evidence type="ECO:0000256" key="9">
    <source>
        <dbReference type="ARBA" id="ARBA00023225"/>
    </source>
</evidence>
<gene>
    <name evidence="11" type="ORF">LIN78_02495</name>
</gene>
<evidence type="ECO:0000256" key="8">
    <source>
        <dbReference type="ARBA" id="ARBA00022927"/>
    </source>
</evidence>
<dbReference type="PANTHER" id="PTHR34982:SF1">
    <property type="entry name" value="FLAGELLAR ASSEMBLY PROTEIN FLIH"/>
    <property type="match status" value="1"/>
</dbReference>
<evidence type="ECO:0000256" key="2">
    <source>
        <dbReference type="ARBA" id="ARBA00004496"/>
    </source>
</evidence>